<keyword evidence="1" id="KW-1133">Transmembrane helix</keyword>
<organism evidence="2 3">
    <name type="scientific">Companilactobacillus kimchiensis</name>
    <dbReference type="NCBI Taxonomy" id="993692"/>
    <lineage>
        <taxon>Bacteria</taxon>
        <taxon>Bacillati</taxon>
        <taxon>Bacillota</taxon>
        <taxon>Bacilli</taxon>
        <taxon>Lactobacillales</taxon>
        <taxon>Lactobacillaceae</taxon>
        <taxon>Companilactobacillus</taxon>
    </lineage>
</organism>
<evidence type="ECO:0000313" key="2">
    <source>
        <dbReference type="EMBL" id="KRO00759.1"/>
    </source>
</evidence>
<comment type="caution">
    <text evidence="2">The sequence shown here is derived from an EMBL/GenBank/DDBJ whole genome shotgun (WGS) entry which is preliminary data.</text>
</comment>
<dbReference type="STRING" id="993692.IV57_GL000079"/>
<dbReference type="AlphaFoldDB" id="A0A0R2LH43"/>
<dbReference type="OrthoDB" id="2301865at2"/>
<dbReference type="RefSeq" id="WP_057879500.1">
    <property type="nucleotide sequence ID" value="NZ_JQCF01000001.1"/>
</dbReference>
<feature type="transmembrane region" description="Helical" evidence="1">
    <location>
        <begin position="12"/>
        <end position="32"/>
    </location>
</feature>
<proteinExistence type="predicted"/>
<accession>A0A0R2LH43</accession>
<dbReference type="EMBL" id="JQCF01000001">
    <property type="protein sequence ID" value="KRO00759.1"/>
    <property type="molecule type" value="Genomic_DNA"/>
</dbReference>
<keyword evidence="1" id="KW-0472">Membrane</keyword>
<keyword evidence="1" id="KW-0812">Transmembrane</keyword>
<sequence length="158" mass="18225">MTTEKSKKRITAIIWVLCGLILIGVFGIPKMYQNYHSAPYYNVSGRTVILENSQTNTHKLNKYQKGQFIKIAKKTIDSQDGPFKWNNYKVISLDIYKIAKKSEYALVLKVKPKIKVKNSTVTNSMIIKLHHRNLINYYDVSVQKYSSGFSNIFNIKGK</sequence>
<name>A0A0R2LH43_9LACO</name>
<dbReference type="PATRIC" id="fig|993692.3.peg.79"/>
<evidence type="ECO:0000256" key="1">
    <source>
        <dbReference type="SAM" id="Phobius"/>
    </source>
</evidence>
<evidence type="ECO:0000313" key="3">
    <source>
        <dbReference type="Proteomes" id="UP000051006"/>
    </source>
</evidence>
<dbReference type="Proteomes" id="UP000051006">
    <property type="component" value="Unassembled WGS sequence"/>
</dbReference>
<gene>
    <name evidence="2" type="ORF">IV57_GL000079</name>
</gene>
<reference evidence="2 3" key="1">
    <citation type="journal article" date="2015" name="Genome Announc.">
        <title>Expanding the biotechnology potential of lactobacilli through comparative genomics of 213 strains and associated genera.</title>
        <authorList>
            <person name="Sun Z."/>
            <person name="Harris H.M."/>
            <person name="McCann A."/>
            <person name="Guo C."/>
            <person name="Argimon S."/>
            <person name="Zhang W."/>
            <person name="Yang X."/>
            <person name="Jeffery I.B."/>
            <person name="Cooney J.C."/>
            <person name="Kagawa T.F."/>
            <person name="Liu W."/>
            <person name="Song Y."/>
            <person name="Salvetti E."/>
            <person name="Wrobel A."/>
            <person name="Rasinkangas P."/>
            <person name="Parkhill J."/>
            <person name="Rea M.C."/>
            <person name="O'Sullivan O."/>
            <person name="Ritari J."/>
            <person name="Douillard F.P."/>
            <person name="Paul Ross R."/>
            <person name="Yang R."/>
            <person name="Briner A.E."/>
            <person name="Felis G.E."/>
            <person name="de Vos W.M."/>
            <person name="Barrangou R."/>
            <person name="Klaenhammer T.R."/>
            <person name="Caufield P.W."/>
            <person name="Cui Y."/>
            <person name="Zhang H."/>
            <person name="O'Toole P.W."/>
        </authorList>
    </citation>
    <scope>NUCLEOTIDE SEQUENCE [LARGE SCALE GENOMIC DNA]</scope>
    <source>
        <strain evidence="2 3">DSM 24716</strain>
    </source>
</reference>
<keyword evidence="3" id="KW-1185">Reference proteome</keyword>
<protein>
    <submittedName>
        <fullName evidence="2">Uncharacterized protein</fullName>
    </submittedName>
</protein>